<comment type="caution">
    <text evidence="4">The sequence shown here is derived from an EMBL/GenBank/DDBJ whole genome shotgun (WGS) entry which is preliminary data.</text>
</comment>
<dbReference type="PANTHER" id="PTHR30273:SF2">
    <property type="entry name" value="PROTEIN FECR"/>
    <property type="match status" value="1"/>
</dbReference>
<dbReference type="PANTHER" id="PTHR30273">
    <property type="entry name" value="PERIPLASMIC SIGNAL SENSOR AND SIGMA FACTOR ACTIVATOR FECR-RELATED"/>
    <property type="match status" value="1"/>
</dbReference>
<organism evidence="4 5">
    <name type="scientific">Pseudomonas putida</name>
    <name type="common">Arthrobacter siderocapsulatus</name>
    <dbReference type="NCBI Taxonomy" id="303"/>
    <lineage>
        <taxon>Bacteria</taxon>
        <taxon>Pseudomonadati</taxon>
        <taxon>Pseudomonadota</taxon>
        <taxon>Gammaproteobacteria</taxon>
        <taxon>Pseudomonadales</taxon>
        <taxon>Pseudomonadaceae</taxon>
        <taxon>Pseudomonas</taxon>
    </lineage>
</organism>
<evidence type="ECO:0000259" key="3">
    <source>
        <dbReference type="Pfam" id="PF16220"/>
    </source>
</evidence>
<sequence length="337" mass="37438">MARQGSQGKSGWSKLAHFPPMAVPMSDPAQPEKTPSEMAADWCVRLHFEECSAADRAAFLRWYHADPVHAIEYANMCRVWQVSEQLPAPATRRRRLPSLARAAALLLAVGAAWSAGWSWGVLPGSVRYYAAEELRRQVQLPDRSVVELNRRTGLLYLGYRDQRQIRLRDGEAFFDVQRDTDKPFVINTENARVRVTGTHFNVWTTPPQSTVTVAEGTVLVSRGEDGEGANQGAELTAGLQADVRPGRAPQLRRVDPARATAWRHDKLILDDVSLREAIVQLNRYLEVPLQLDGSAIAELRLGGIYDIAELGQLVAALPRILPVKLRRGDGVLILSAR</sequence>
<dbReference type="EMBL" id="MKZO01000006">
    <property type="protein sequence ID" value="OLS64371.1"/>
    <property type="molecule type" value="Genomic_DNA"/>
</dbReference>
<dbReference type="AlphaFoldDB" id="A0A1Q9RAK6"/>
<name>A0A1Q9RAK6_PSEPU</name>
<reference evidence="4 5" key="1">
    <citation type="submission" date="2016-10" db="EMBL/GenBank/DDBJ databases">
        <title>Genome Sequence of Pseudomonas putida GM4FR.</title>
        <authorList>
            <person name="Poehlein A."/>
            <person name="Wemheuer F."/>
            <person name="Hollensteiner J."/>
            <person name="Wemheuer B."/>
        </authorList>
    </citation>
    <scope>NUCLEOTIDE SEQUENCE [LARGE SCALE GENOMIC DNA]</scope>
    <source>
        <strain evidence="4 5">GM4FR</strain>
    </source>
</reference>
<gene>
    <name evidence="4" type="ORF">PSEMO_06560</name>
</gene>
<dbReference type="Pfam" id="PF16220">
    <property type="entry name" value="DUF4880"/>
    <property type="match status" value="1"/>
</dbReference>
<dbReference type="Proteomes" id="UP000186736">
    <property type="component" value="Unassembled WGS sequence"/>
</dbReference>
<dbReference type="InterPro" id="IPR032623">
    <property type="entry name" value="FecR_N"/>
</dbReference>
<accession>A0A1Q9RAK6</accession>
<keyword evidence="1" id="KW-0812">Transmembrane</keyword>
<dbReference type="Pfam" id="PF04773">
    <property type="entry name" value="FecR"/>
    <property type="match status" value="1"/>
</dbReference>
<dbReference type="InterPro" id="IPR012373">
    <property type="entry name" value="Ferrdict_sens_TM"/>
</dbReference>
<protein>
    <recommendedName>
        <fullName evidence="6">Transmembrane sensor</fullName>
    </recommendedName>
</protein>
<evidence type="ECO:0000256" key="1">
    <source>
        <dbReference type="SAM" id="Phobius"/>
    </source>
</evidence>
<dbReference type="InterPro" id="IPR006860">
    <property type="entry name" value="FecR"/>
</dbReference>
<feature type="transmembrane region" description="Helical" evidence="1">
    <location>
        <begin position="102"/>
        <end position="122"/>
    </location>
</feature>
<dbReference type="Gene3D" id="3.55.50.30">
    <property type="match status" value="1"/>
</dbReference>
<evidence type="ECO:0000313" key="5">
    <source>
        <dbReference type="Proteomes" id="UP000186736"/>
    </source>
</evidence>
<evidence type="ECO:0008006" key="6">
    <source>
        <dbReference type="Google" id="ProtNLM"/>
    </source>
</evidence>
<keyword evidence="1" id="KW-0472">Membrane</keyword>
<dbReference type="Gene3D" id="2.60.120.1440">
    <property type="match status" value="1"/>
</dbReference>
<evidence type="ECO:0000259" key="2">
    <source>
        <dbReference type="Pfam" id="PF04773"/>
    </source>
</evidence>
<proteinExistence type="predicted"/>
<dbReference type="PIRSF" id="PIRSF018266">
    <property type="entry name" value="FecR"/>
    <property type="match status" value="1"/>
</dbReference>
<evidence type="ECO:0000313" key="4">
    <source>
        <dbReference type="EMBL" id="OLS64371.1"/>
    </source>
</evidence>
<feature type="domain" description="FecR protein" evidence="2">
    <location>
        <begin position="131"/>
        <end position="218"/>
    </location>
</feature>
<dbReference type="GO" id="GO:0016989">
    <property type="term" value="F:sigma factor antagonist activity"/>
    <property type="evidence" value="ECO:0007669"/>
    <property type="project" value="TreeGrafter"/>
</dbReference>
<feature type="domain" description="FecR N-terminal" evidence="3">
    <location>
        <begin position="39"/>
        <end position="79"/>
    </location>
</feature>
<keyword evidence="1" id="KW-1133">Transmembrane helix</keyword>